<name>A0A9Q1K842_9CARY</name>
<dbReference type="OrthoDB" id="1752268at2759"/>
<evidence type="ECO:0000313" key="1">
    <source>
        <dbReference type="EMBL" id="KAJ8439076.1"/>
    </source>
</evidence>
<protein>
    <submittedName>
        <fullName evidence="1">Uncharacterized protein</fullName>
    </submittedName>
</protein>
<gene>
    <name evidence="1" type="ORF">Cgig2_018470</name>
</gene>
<proteinExistence type="predicted"/>
<dbReference type="EMBL" id="JAKOGI010000231">
    <property type="protein sequence ID" value="KAJ8439076.1"/>
    <property type="molecule type" value="Genomic_DNA"/>
</dbReference>
<comment type="caution">
    <text evidence="1">The sequence shown here is derived from an EMBL/GenBank/DDBJ whole genome shotgun (WGS) entry which is preliminary data.</text>
</comment>
<dbReference type="Proteomes" id="UP001153076">
    <property type="component" value="Unassembled WGS sequence"/>
</dbReference>
<sequence length="298" mass="33377">MRIMGTLLLRTANRLLRRGGGEDRNRHNPEGKKDNDADRNIEIIGIIIGGIDDKELNVGYRKAYIQKLSLGNQRVKTARGTNHDIWSKGHASLTSPSQQCLGDTTQDSCHYESYNTTKTFLKLLRLLLWGSGDKPRIPLEPKDYLPEWAYNVILGQPTLNVIKVVVASYLLLIQFELNDQKVGKLYGEQKMARECYYVSLKSFGRKEEPPIGEMSEPNKTGKRVAIEAMVVLSTLVEEHGRPCSKPTSEGTFVPLDIVCLEGTAPNGRRLGAMKSRGHQKKGNTRKSIVIKFTNIGLE</sequence>
<organism evidence="1 2">
    <name type="scientific">Carnegiea gigantea</name>
    <dbReference type="NCBI Taxonomy" id="171969"/>
    <lineage>
        <taxon>Eukaryota</taxon>
        <taxon>Viridiplantae</taxon>
        <taxon>Streptophyta</taxon>
        <taxon>Embryophyta</taxon>
        <taxon>Tracheophyta</taxon>
        <taxon>Spermatophyta</taxon>
        <taxon>Magnoliopsida</taxon>
        <taxon>eudicotyledons</taxon>
        <taxon>Gunneridae</taxon>
        <taxon>Pentapetalae</taxon>
        <taxon>Caryophyllales</taxon>
        <taxon>Cactineae</taxon>
        <taxon>Cactaceae</taxon>
        <taxon>Cactoideae</taxon>
        <taxon>Echinocereeae</taxon>
        <taxon>Carnegiea</taxon>
    </lineage>
</organism>
<dbReference type="AlphaFoldDB" id="A0A9Q1K842"/>
<evidence type="ECO:0000313" key="2">
    <source>
        <dbReference type="Proteomes" id="UP001153076"/>
    </source>
</evidence>
<keyword evidence="2" id="KW-1185">Reference proteome</keyword>
<reference evidence="1" key="1">
    <citation type="submission" date="2022-04" db="EMBL/GenBank/DDBJ databases">
        <title>Carnegiea gigantea Genome sequencing and assembly v2.</title>
        <authorList>
            <person name="Copetti D."/>
            <person name="Sanderson M.J."/>
            <person name="Burquez A."/>
            <person name="Wojciechowski M.F."/>
        </authorList>
    </citation>
    <scope>NUCLEOTIDE SEQUENCE</scope>
    <source>
        <strain evidence="1">SGP5-SGP5p</strain>
        <tissue evidence="1">Aerial part</tissue>
    </source>
</reference>
<accession>A0A9Q1K842</accession>